<reference evidence="15 16" key="1">
    <citation type="submission" date="2018-05" db="EMBL/GenBank/DDBJ databases">
        <title>Genomic Encyclopedia of Type Strains, Phase IV (KMG-IV): sequencing the most valuable type-strain genomes for metagenomic binning, comparative biology and taxonomic classification.</title>
        <authorList>
            <person name="Goeker M."/>
        </authorList>
    </citation>
    <scope>NUCLEOTIDE SEQUENCE [LARGE SCALE GENOMIC DNA]</scope>
    <source>
        <strain evidence="15 16">DSM 29661</strain>
    </source>
</reference>
<dbReference type="InterPro" id="IPR050428">
    <property type="entry name" value="TCS_sensor_his_kinase"/>
</dbReference>
<evidence type="ECO:0000256" key="1">
    <source>
        <dbReference type="ARBA" id="ARBA00000085"/>
    </source>
</evidence>
<dbReference type="PROSITE" id="PS50109">
    <property type="entry name" value="HIS_KIN"/>
    <property type="match status" value="1"/>
</dbReference>
<dbReference type="InterPro" id="IPR003661">
    <property type="entry name" value="HisK_dim/P_dom"/>
</dbReference>
<dbReference type="InterPro" id="IPR036097">
    <property type="entry name" value="HisK_dim/P_sf"/>
</dbReference>
<keyword evidence="10 12" id="KW-0472">Membrane</keyword>
<keyword evidence="4" id="KW-0597">Phosphoprotein</keyword>
<dbReference type="Gene3D" id="3.30.565.10">
    <property type="entry name" value="Histidine kinase-like ATPase, C-terminal domain"/>
    <property type="match status" value="1"/>
</dbReference>
<evidence type="ECO:0000256" key="10">
    <source>
        <dbReference type="ARBA" id="ARBA00023136"/>
    </source>
</evidence>
<evidence type="ECO:0000259" key="13">
    <source>
        <dbReference type="PROSITE" id="PS50109"/>
    </source>
</evidence>
<keyword evidence="16" id="KW-1185">Reference proteome</keyword>
<keyword evidence="6 12" id="KW-0812">Transmembrane</keyword>
<feature type="transmembrane region" description="Helical" evidence="12">
    <location>
        <begin position="198"/>
        <end position="220"/>
    </location>
</feature>
<dbReference type="InterPro" id="IPR003660">
    <property type="entry name" value="HAMP_dom"/>
</dbReference>
<proteinExistence type="predicted"/>
<dbReference type="SMART" id="SM00387">
    <property type="entry name" value="HATPase_c"/>
    <property type="match status" value="1"/>
</dbReference>
<feature type="transmembrane region" description="Helical" evidence="12">
    <location>
        <begin position="20"/>
        <end position="43"/>
    </location>
</feature>
<dbReference type="CDD" id="cd00082">
    <property type="entry name" value="HisKA"/>
    <property type="match status" value="1"/>
</dbReference>
<dbReference type="GO" id="GO:0000155">
    <property type="term" value="F:phosphorelay sensor kinase activity"/>
    <property type="evidence" value="ECO:0007669"/>
    <property type="project" value="InterPro"/>
</dbReference>
<dbReference type="InterPro" id="IPR003594">
    <property type="entry name" value="HATPase_dom"/>
</dbReference>
<accession>A0A318KMD7</accession>
<name>A0A318KMD7_9NEIS</name>
<dbReference type="EMBL" id="QJKI01000008">
    <property type="protein sequence ID" value="PXX79194.1"/>
    <property type="molecule type" value="Genomic_DNA"/>
</dbReference>
<comment type="caution">
    <text evidence="15">The sequence shown here is derived from an EMBL/GenBank/DDBJ whole genome shotgun (WGS) entry which is preliminary data.</text>
</comment>
<keyword evidence="7 15" id="KW-0418">Kinase</keyword>
<evidence type="ECO:0000256" key="12">
    <source>
        <dbReference type="SAM" id="Phobius"/>
    </source>
</evidence>
<protein>
    <recommendedName>
        <fullName evidence="3">histidine kinase</fullName>
        <ecNumber evidence="3">2.7.13.3</ecNumber>
    </recommendedName>
</protein>
<dbReference type="InterPro" id="IPR005467">
    <property type="entry name" value="His_kinase_dom"/>
</dbReference>
<dbReference type="AlphaFoldDB" id="A0A318KMD7"/>
<evidence type="ECO:0000256" key="2">
    <source>
        <dbReference type="ARBA" id="ARBA00004141"/>
    </source>
</evidence>
<sequence length="496" mass="54481">MPAALWPRASLLRRSLFWKILLAFWLTLLLAGVGAGLVVWWHIPKHEHQPLSGGPRTALLLHMAESVLVHGDETTLRRILIDWSGREAPIFAVDEQNRELLGRKVEPEAIATARQLAAGKGDDARVRSVTLSSEHTYVLFVPGHEFRPRIGLLPFMPPLPDGNFRRGDDGRPRDGHGGPPGFERGDKFRGGPGLPLPWVHVLAGILASLAFSAGLAWYVAKPIGHLRQAFRAVSAGKLNTRVRARMGRRRDEFSDLAQDFDSMTGQLEALIGAQRRLLHDISHELRSPLARLQAAIGLVRQNPQQLDATLDRLEREVTRLDELVDEVLTLARLDSGLPGVSSQSFDLLALLDEVIGDAQFEAESLHKCVRYRGGGEAHMHGRADLLMRAVENIVRNAIRYTPESQCVEVESQCQGGQVRISVSDHGPGVADSELDAIFQPFYRSPSNPTGTGYGLGLAIARRAVESHGGQIVARNRPEGGLRVEISLPLTPVAEPH</sequence>
<dbReference type="PANTHER" id="PTHR45436">
    <property type="entry name" value="SENSOR HISTIDINE KINASE YKOH"/>
    <property type="match status" value="1"/>
</dbReference>
<evidence type="ECO:0000256" key="8">
    <source>
        <dbReference type="ARBA" id="ARBA00022989"/>
    </source>
</evidence>
<dbReference type="PROSITE" id="PS50885">
    <property type="entry name" value="HAMP"/>
    <property type="match status" value="1"/>
</dbReference>
<feature type="compositionally biased region" description="Basic and acidic residues" evidence="11">
    <location>
        <begin position="163"/>
        <end position="176"/>
    </location>
</feature>
<dbReference type="Pfam" id="PF00512">
    <property type="entry name" value="HisKA"/>
    <property type="match status" value="1"/>
</dbReference>
<dbReference type="EC" id="2.7.13.3" evidence="3"/>
<dbReference type="Gene3D" id="1.10.8.500">
    <property type="entry name" value="HAMP domain in histidine kinase"/>
    <property type="match status" value="1"/>
</dbReference>
<feature type="domain" description="HAMP" evidence="14">
    <location>
        <begin position="217"/>
        <end position="272"/>
    </location>
</feature>
<evidence type="ECO:0000256" key="7">
    <source>
        <dbReference type="ARBA" id="ARBA00022777"/>
    </source>
</evidence>
<comment type="subcellular location">
    <subcellularLocation>
        <location evidence="2">Membrane</location>
        <topology evidence="2">Multi-pass membrane protein</topology>
    </subcellularLocation>
</comment>
<dbReference type="CDD" id="cd06225">
    <property type="entry name" value="HAMP"/>
    <property type="match status" value="1"/>
</dbReference>
<keyword evidence="9" id="KW-0902">Two-component regulatory system</keyword>
<dbReference type="RefSeq" id="WP_110390649.1">
    <property type="nucleotide sequence ID" value="NZ_QJKI01000008.1"/>
</dbReference>
<evidence type="ECO:0000313" key="16">
    <source>
        <dbReference type="Proteomes" id="UP000247555"/>
    </source>
</evidence>
<dbReference type="InterPro" id="IPR004358">
    <property type="entry name" value="Sig_transdc_His_kin-like_C"/>
</dbReference>
<dbReference type="SUPFAM" id="SSF47384">
    <property type="entry name" value="Homodimeric domain of signal transducing histidine kinase"/>
    <property type="match status" value="1"/>
</dbReference>
<dbReference type="Pfam" id="PF00672">
    <property type="entry name" value="HAMP"/>
    <property type="match status" value="1"/>
</dbReference>
<feature type="domain" description="Histidine kinase" evidence="13">
    <location>
        <begin position="280"/>
        <end position="491"/>
    </location>
</feature>
<dbReference type="SUPFAM" id="SSF158472">
    <property type="entry name" value="HAMP domain-like"/>
    <property type="match status" value="1"/>
</dbReference>
<dbReference type="GO" id="GO:0005886">
    <property type="term" value="C:plasma membrane"/>
    <property type="evidence" value="ECO:0007669"/>
    <property type="project" value="TreeGrafter"/>
</dbReference>
<gene>
    <name evidence="15" type="ORF">DFR34_10886</name>
</gene>
<evidence type="ECO:0000256" key="3">
    <source>
        <dbReference type="ARBA" id="ARBA00012438"/>
    </source>
</evidence>
<evidence type="ECO:0000259" key="14">
    <source>
        <dbReference type="PROSITE" id="PS50885"/>
    </source>
</evidence>
<evidence type="ECO:0000256" key="5">
    <source>
        <dbReference type="ARBA" id="ARBA00022679"/>
    </source>
</evidence>
<dbReference type="Proteomes" id="UP000247555">
    <property type="component" value="Unassembled WGS sequence"/>
</dbReference>
<evidence type="ECO:0000256" key="9">
    <source>
        <dbReference type="ARBA" id="ARBA00023012"/>
    </source>
</evidence>
<evidence type="ECO:0000256" key="6">
    <source>
        <dbReference type="ARBA" id="ARBA00022692"/>
    </source>
</evidence>
<dbReference type="SMART" id="SM00304">
    <property type="entry name" value="HAMP"/>
    <property type="match status" value="1"/>
</dbReference>
<dbReference type="PANTHER" id="PTHR45436:SF15">
    <property type="entry name" value="SENSOR HISTIDINE KINASE CUSS"/>
    <property type="match status" value="1"/>
</dbReference>
<dbReference type="Pfam" id="PF02518">
    <property type="entry name" value="HATPase_c"/>
    <property type="match status" value="1"/>
</dbReference>
<dbReference type="SUPFAM" id="SSF55874">
    <property type="entry name" value="ATPase domain of HSP90 chaperone/DNA topoisomerase II/histidine kinase"/>
    <property type="match status" value="1"/>
</dbReference>
<dbReference type="OrthoDB" id="9804645at2"/>
<dbReference type="SMART" id="SM00388">
    <property type="entry name" value="HisKA"/>
    <property type="match status" value="1"/>
</dbReference>
<comment type="catalytic activity">
    <reaction evidence="1">
        <text>ATP + protein L-histidine = ADP + protein N-phospho-L-histidine.</text>
        <dbReference type="EC" id="2.7.13.3"/>
    </reaction>
</comment>
<keyword evidence="8 12" id="KW-1133">Transmembrane helix</keyword>
<dbReference type="InterPro" id="IPR036890">
    <property type="entry name" value="HATPase_C_sf"/>
</dbReference>
<feature type="region of interest" description="Disordered" evidence="11">
    <location>
        <begin position="161"/>
        <end position="187"/>
    </location>
</feature>
<dbReference type="Gene3D" id="1.10.287.130">
    <property type="match status" value="1"/>
</dbReference>
<evidence type="ECO:0000256" key="11">
    <source>
        <dbReference type="SAM" id="MobiDB-lite"/>
    </source>
</evidence>
<organism evidence="15 16">
    <name type="scientific">Rivihabitans pingtungensis</name>
    <dbReference type="NCBI Taxonomy" id="1054498"/>
    <lineage>
        <taxon>Bacteria</taxon>
        <taxon>Pseudomonadati</taxon>
        <taxon>Pseudomonadota</taxon>
        <taxon>Betaproteobacteria</taxon>
        <taxon>Neisseriales</taxon>
        <taxon>Aquaspirillaceae</taxon>
        <taxon>Rivihabitans</taxon>
    </lineage>
</organism>
<dbReference type="PRINTS" id="PR00344">
    <property type="entry name" value="BCTRLSENSOR"/>
</dbReference>
<keyword evidence="5" id="KW-0808">Transferase</keyword>
<evidence type="ECO:0000313" key="15">
    <source>
        <dbReference type="EMBL" id="PXX79194.1"/>
    </source>
</evidence>
<evidence type="ECO:0000256" key="4">
    <source>
        <dbReference type="ARBA" id="ARBA00022553"/>
    </source>
</evidence>